<evidence type="ECO:0000313" key="1">
    <source>
        <dbReference type="EMBL" id="KXK64071.1"/>
    </source>
</evidence>
<accession>A0A136Q048</accession>
<dbReference type="Proteomes" id="UP000070366">
    <property type="component" value="Unassembled WGS sequence"/>
</dbReference>
<reference evidence="1 2" key="1">
    <citation type="submission" date="2016-02" db="EMBL/GenBank/DDBJ databases">
        <authorList>
            <person name="Wen L."/>
            <person name="He K."/>
            <person name="Yang H."/>
        </authorList>
    </citation>
    <scope>NUCLEOTIDE SEQUENCE [LARGE SCALE GENOMIC DNA]</scope>
    <source>
        <strain evidence="1 2">DSM 22607</strain>
    </source>
</reference>
<keyword evidence="2" id="KW-1185">Reference proteome</keyword>
<dbReference type="EMBL" id="LSZW01000067">
    <property type="protein sequence ID" value="KXK64071.1"/>
    <property type="molecule type" value="Genomic_DNA"/>
</dbReference>
<dbReference type="STRING" id="626937.HMPREF3293_03119"/>
<gene>
    <name evidence="1" type="ORF">HMPREF3293_03119</name>
</gene>
<name>A0A136Q048_9FIRM</name>
<organism evidence="1 2">
    <name type="scientific">Christensenella minuta</name>
    <dbReference type="NCBI Taxonomy" id="626937"/>
    <lineage>
        <taxon>Bacteria</taxon>
        <taxon>Bacillati</taxon>
        <taxon>Bacillota</taxon>
        <taxon>Clostridia</taxon>
        <taxon>Christensenellales</taxon>
        <taxon>Christensenellaceae</taxon>
        <taxon>Christensenella</taxon>
    </lineage>
</organism>
<protein>
    <submittedName>
        <fullName evidence="1">Uncharacterized protein</fullName>
    </submittedName>
</protein>
<sequence>MDMKDRKMSKAVTDSDFRRLVESKNVRKAVMVKDGKVFKYGYDK</sequence>
<evidence type="ECO:0000313" key="2">
    <source>
        <dbReference type="Proteomes" id="UP000070366"/>
    </source>
</evidence>
<dbReference type="AlphaFoldDB" id="A0A136Q048"/>
<proteinExistence type="predicted"/>
<comment type="caution">
    <text evidence="1">The sequence shown here is derived from an EMBL/GenBank/DDBJ whole genome shotgun (WGS) entry which is preliminary data.</text>
</comment>